<evidence type="ECO:0000256" key="2">
    <source>
        <dbReference type="ARBA" id="ARBA00022448"/>
    </source>
</evidence>
<feature type="transmembrane region" description="Helical" evidence="7">
    <location>
        <begin position="258"/>
        <end position="276"/>
    </location>
</feature>
<sequence length="401" mass="43565">MVGKSFTKVLSNPGFLLLWLGQLNSQLADRVFVYVLMIHAYKLTQTNVGVSIPLLAFGIPSLLFGPLAGVYVDKWNRKGILTITSIIRGVLILLIIPLVSKSMVLIFLVSFLIYTTMQFFAPAETASIPELVNKDDLIVANSLFMITWMGASVIGFGLGAPLVNYFGNEGTFVAAAVLYFIAAGAVVLVPLKSKEKRPLHLESSIRRDLFQGLEFIRRNSVVRYSLYKLFVATAAIAIVSLLAISYAKDVLNIGAKNFGYLILAVGVGMFVGLGLLERLSRLLTKGTIVVMSFILSGLALVALGRVSDLHLALVLIGLLGLGNIFITSLIQTILQQHIPRQIRGRVFGVQNMMINSAFVFPVILAGWLADMYGVMWALGGLGWLVLATGVAGIFLPKFRAV</sequence>
<keyword evidence="4 7" id="KW-0812">Transmembrane</keyword>
<dbReference type="Pfam" id="PF07690">
    <property type="entry name" value="MFS_1"/>
    <property type="match status" value="1"/>
</dbReference>
<accession>A0A1F4RER1</accession>
<evidence type="ECO:0000256" key="3">
    <source>
        <dbReference type="ARBA" id="ARBA00022475"/>
    </source>
</evidence>
<dbReference type="Gene3D" id="1.20.1250.20">
    <property type="entry name" value="MFS general substrate transporter like domains"/>
    <property type="match status" value="1"/>
</dbReference>
<keyword evidence="5 7" id="KW-1133">Transmembrane helix</keyword>
<evidence type="ECO:0000256" key="7">
    <source>
        <dbReference type="SAM" id="Phobius"/>
    </source>
</evidence>
<dbReference type="AlphaFoldDB" id="A0A1F4RER1"/>
<dbReference type="Proteomes" id="UP000176938">
    <property type="component" value="Unassembled WGS sequence"/>
</dbReference>
<feature type="transmembrane region" description="Helical" evidence="7">
    <location>
        <begin position="52"/>
        <end position="72"/>
    </location>
</feature>
<dbReference type="GO" id="GO:0022857">
    <property type="term" value="F:transmembrane transporter activity"/>
    <property type="evidence" value="ECO:0007669"/>
    <property type="project" value="InterPro"/>
</dbReference>
<evidence type="ECO:0000256" key="1">
    <source>
        <dbReference type="ARBA" id="ARBA00004651"/>
    </source>
</evidence>
<evidence type="ECO:0000256" key="6">
    <source>
        <dbReference type="ARBA" id="ARBA00023136"/>
    </source>
</evidence>
<feature type="transmembrane region" description="Helical" evidence="7">
    <location>
        <begin position="374"/>
        <end position="395"/>
    </location>
</feature>
<feature type="transmembrane region" description="Helical" evidence="7">
    <location>
        <begin position="346"/>
        <end position="368"/>
    </location>
</feature>
<protein>
    <recommendedName>
        <fullName evidence="8">Major facilitator superfamily (MFS) profile domain-containing protein</fullName>
    </recommendedName>
</protein>
<dbReference type="CDD" id="cd06173">
    <property type="entry name" value="MFS_MefA_like"/>
    <property type="match status" value="1"/>
</dbReference>
<dbReference type="PANTHER" id="PTHR43266">
    <property type="entry name" value="MACROLIDE-EFFLUX PROTEIN"/>
    <property type="match status" value="1"/>
</dbReference>
<dbReference type="InterPro" id="IPR020846">
    <property type="entry name" value="MFS_dom"/>
</dbReference>
<evidence type="ECO:0000259" key="8">
    <source>
        <dbReference type="PROSITE" id="PS50850"/>
    </source>
</evidence>
<dbReference type="InterPro" id="IPR011701">
    <property type="entry name" value="MFS"/>
</dbReference>
<keyword evidence="6 7" id="KW-0472">Membrane</keyword>
<feature type="transmembrane region" description="Helical" evidence="7">
    <location>
        <begin position="226"/>
        <end position="246"/>
    </location>
</feature>
<gene>
    <name evidence="9" type="ORF">A3H38_05520</name>
</gene>
<feature type="transmembrane region" description="Helical" evidence="7">
    <location>
        <begin position="143"/>
        <end position="166"/>
    </location>
</feature>
<dbReference type="GO" id="GO:0005886">
    <property type="term" value="C:plasma membrane"/>
    <property type="evidence" value="ECO:0007669"/>
    <property type="project" value="UniProtKB-SubCell"/>
</dbReference>
<evidence type="ECO:0000313" key="10">
    <source>
        <dbReference type="Proteomes" id="UP000176938"/>
    </source>
</evidence>
<keyword evidence="3" id="KW-1003">Cell membrane</keyword>
<keyword evidence="2" id="KW-0813">Transport</keyword>
<dbReference type="PROSITE" id="PS50850">
    <property type="entry name" value="MFS"/>
    <property type="match status" value="1"/>
</dbReference>
<dbReference type="PANTHER" id="PTHR43266:SF2">
    <property type="entry name" value="MAJOR FACILITATOR SUPERFAMILY (MFS) PROFILE DOMAIN-CONTAINING PROTEIN"/>
    <property type="match status" value="1"/>
</dbReference>
<proteinExistence type="predicted"/>
<name>A0A1F4RER1_UNCSA</name>
<comment type="caution">
    <text evidence="9">The sequence shown here is derived from an EMBL/GenBank/DDBJ whole genome shotgun (WGS) entry which is preliminary data.</text>
</comment>
<organism evidence="9 10">
    <name type="scientific">candidate division WOR-1 bacterium RIFCSPLOWO2_02_FULL_46_20</name>
    <dbReference type="NCBI Taxonomy" id="1802567"/>
    <lineage>
        <taxon>Bacteria</taxon>
        <taxon>Bacillati</taxon>
        <taxon>Saganbacteria</taxon>
    </lineage>
</organism>
<feature type="transmembrane region" description="Helical" evidence="7">
    <location>
        <begin position="288"/>
        <end position="306"/>
    </location>
</feature>
<dbReference type="InterPro" id="IPR036259">
    <property type="entry name" value="MFS_trans_sf"/>
</dbReference>
<dbReference type="SUPFAM" id="SSF103473">
    <property type="entry name" value="MFS general substrate transporter"/>
    <property type="match status" value="1"/>
</dbReference>
<feature type="transmembrane region" description="Helical" evidence="7">
    <location>
        <begin position="172"/>
        <end position="191"/>
    </location>
</feature>
<feature type="domain" description="Major facilitator superfamily (MFS) profile" evidence="8">
    <location>
        <begin position="221"/>
        <end position="401"/>
    </location>
</feature>
<evidence type="ECO:0000256" key="4">
    <source>
        <dbReference type="ARBA" id="ARBA00022692"/>
    </source>
</evidence>
<evidence type="ECO:0000313" key="9">
    <source>
        <dbReference type="EMBL" id="OGC06628.1"/>
    </source>
</evidence>
<dbReference type="EMBL" id="METP01000016">
    <property type="protein sequence ID" value="OGC06628.1"/>
    <property type="molecule type" value="Genomic_DNA"/>
</dbReference>
<feature type="transmembrane region" description="Helical" evidence="7">
    <location>
        <begin position="312"/>
        <end position="334"/>
    </location>
</feature>
<reference evidence="9 10" key="1">
    <citation type="journal article" date="2016" name="Nat. Commun.">
        <title>Thousands of microbial genomes shed light on interconnected biogeochemical processes in an aquifer system.</title>
        <authorList>
            <person name="Anantharaman K."/>
            <person name="Brown C.T."/>
            <person name="Hug L.A."/>
            <person name="Sharon I."/>
            <person name="Castelle C.J."/>
            <person name="Probst A.J."/>
            <person name="Thomas B.C."/>
            <person name="Singh A."/>
            <person name="Wilkins M.J."/>
            <person name="Karaoz U."/>
            <person name="Brodie E.L."/>
            <person name="Williams K.H."/>
            <person name="Hubbard S.S."/>
            <person name="Banfield J.F."/>
        </authorList>
    </citation>
    <scope>NUCLEOTIDE SEQUENCE [LARGE SCALE GENOMIC DNA]</scope>
</reference>
<comment type="subcellular location">
    <subcellularLocation>
        <location evidence="1">Cell membrane</location>
        <topology evidence="1">Multi-pass membrane protein</topology>
    </subcellularLocation>
</comment>
<evidence type="ECO:0000256" key="5">
    <source>
        <dbReference type="ARBA" id="ARBA00022989"/>
    </source>
</evidence>